<feature type="domain" description="AAA+ ATPase" evidence="13">
    <location>
        <begin position="2859"/>
        <end position="3020"/>
    </location>
</feature>
<dbReference type="InterPro" id="IPR035706">
    <property type="entry name" value="AAA_9"/>
</dbReference>
<feature type="coiled-coil region" evidence="12">
    <location>
        <begin position="1126"/>
        <end position="1194"/>
    </location>
</feature>
<keyword evidence="7" id="KW-0067">ATP-binding</keyword>
<dbReference type="Pfam" id="PF18198">
    <property type="entry name" value="AAA_lid_11"/>
    <property type="match status" value="1"/>
</dbReference>
<evidence type="ECO:0000256" key="4">
    <source>
        <dbReference type="ARBA" id="ARBA00022701"/>
    </source>
</evidence>
<dbReference type="Gene3D" id="1.20.920.20">
    <property type="match status" value="1"/>
</dbReference>
<dbReference type="SMART" id="SM00382">
    <property type="entry name" value="AAA"/>
    <property type="match status" value="3"/>
</dbReference>
<dbReference type="InterPro" id="IPR027417">
    <property type="entry name" value="P-loop_NTPase"/>
</dbReference>
<dbReference type="Gene3D" id="3.20.180.20">
    <property type="entry name" value="Dynein heavy chain, N-terminal domain 2"/>
    <property type="match status" value="1"/>
</dbReference>
<dbReference type="OrthoDB" id="14187at2759"/>
<dbReference type="Pfam" id="PF18199">
    <property type="entry name" value="Dynein_C"/>
    <property type="match status" value="1"/>
</dbReference>
<dbReference type="Pfam" id="PF12777">
    <property type="entry name" value="MT"/>
    <property type="match status" value="1"/>
</dbReference>
<dbReference type="PANTHER" id="PTHR45703">
    <property type="entry name" value="DYNEIN HEAVY CHAIN"/>
    <property type="match status" value="1"/>
</dbReference>
<dbReference type="GO" id="GO:0051959">
    <property type="term" value="F:dynein light intermediate chain binding"/>
    <property type="evidence" value="ECO:0007669"/>
    <property type="project" value="InterPro"/>
</dbReference>
<evidence type="ECO:0000256" key="11">
    <source>
        <dbReference type="ARBA" id="ARBA00023212"/>
    </source>
</evidence>
<dbReference type="Pfam" id="PF08393">
    <property type="entry name" value="DHC_N2"/>
    <property type="match status" value="1"/>
</dbReference>
<dbReference type="Pfam" id="PF12780">
    <property type="entry name" value="AAA_8"/>
    <property type="match status" value="1"/>
</dbReference>
<dbReference type="GO" id="GO:0030473">
    <property type="term" value="P:nuclear migration along microtubule"/>
    <property type="evidence" value="ECO:0007669"/>
    <property type="project" value="UniProtKB-ARBA"/>
</dbReference>
<dbReference type="Pfam" id="PF12774">
    <property type="entry name" value="AAA_6"/>
    <property type="match status" value="1"/>
</dbReference>
<dbReference type="InterPro" id="IPR024743">
    <property type="entry name" value="Dynein_HC_stalk"/>
</dbReference>
<dbReference type="Pfam" id="PF08385">
    <property type="entry name" value="DHC_N1"/>
    <property type="match status" value="1"/>
</dbReference>
<evidence type="ECO:0000256" key="2">
    <source>
        <dbReference type="ARBA" id="ARBA00022197"/>
    </source>
</evidence>
<dbReference type="Gene3D" id="1.10.8.720">
    <property type="entry name" value="Region D6 of dynein motor"/>
    <property type="match status" value="1"/>
</dbReference>
<dbReference type="STRING" id="448386.A0A2V3ING4"/>
<dbReference type="InterPro" id="IPR043157">
    <property type="entry name" value="Dynein_AAA1S"/>
</dbReference>
<dbReference type="InterPro" id="IPR013594">
    <property type="entry name" value="Dynein_heavy_tail"/>
</dbReference>
<evidence type="ECO:0000313" key="15">
    <source>
        <dbReference type="Proteomes" id="UP000247409"/>
    </source>
</evidence>
<dbReference type="InterPro" id="IPR024317">
    <property type="entry name" value="Dynein_heavy_chain_D4_dom"/>
</dbReference>
<evidence type="ECO:0000256" key="10">
    <source>
        <dbReference type="ARBA" id="ARBA00023175"/>
    </source>
</evidence>
<name>A0A2V3ING4_9FLOR</name>
<keyword evidence="11" id="KW-0206">Cytoskeleton</keyword>
<dbReference type="Gene3D" id="1.20.58.1120">
    <property type="match status" value="1"/>
</dbReference>
<feature type="domain" description="AAA+ ATPase" evidence="13">
    <location>
        <begin position="2471"/>
        <end position="2625"/>
    </location>
</feature>
<protein>
    <recommendedName>
        <fullName evidence="2">Dynein heavy chain, cytoplasmic</fullName>
    </recommendedName>
</protein>
<feature type="domain" description="AAA+ ATPase" evidence="13">
    <location>
        <begin position="1798"/>
        <end position="1938"/>
    </location>
</feature>
<feature type="coiled-coil region" evidence="12">
    <location>
        <begin position="3325"/>
        <end position="3408"/>
    </location>
</feature>
<evidence type="ECO:0000256" key="7">
    <source>
        <dbReference type="ARBA" id="ARBA00022840"/>
    </source>
</evidence>
<gene>
    <name evidence="14" type="ORF">BWQ96_06623</name>
</gene>
<dbReference type="Pfam" id="PF22597">
    <property type="entry name" value="DYN_lid"/>
    <property type="match status" value="1"/>
</dbReference>
<comment type="subcellular location">
    <subcellularLocation>
        <location evidence="1">Cytoplasm</location>
        <location evidence="1">Cytoskeleton</location>
    </subcellularLocation>
</comment>
<dbReference type="GO" id="GO:0005524">
    <property type="term" value="F:ATP binding"/>
    <property type="evidence" value="ECO:0007669"/>
    <property type="project" value="UniProtKB-KW"/>
</dbReference>
<dbReference type="InterPro" id="IPR042222">
    <property type="entry name" value="Dynein_2_N"/>
</dbReference>
<dbReference type="Gene3D" id="1.10.8.1220">
    <property type="match status" value="1"/>
</dbReference>
<keyword evidence="5" id="KW-0677">Repeat</keyword>
<dbReference type="Pfam" id="PF12781">
    <property type="entry name" value="AAA_9"/>
    <property type="match status" value="1"/>
</dbReference>
<dbReference type="InterPro" id="IPR041658">
    <property type="entry name" value="AAA_lid_11"/>
</dbReference>
<dbReference type="Gene3D" id="1.10.8.710">
    <property type="match status" value="1"/>
</dbReference>
<dbReference type="InterPro" id="IPR042228">
    <property type="entry name" value="Dynein_linker_3"/>
</dbReference>
<dbReference type="GO" id="GO:0000070">
    <property type="term" value="P:mitotic sister chromatid segregation"/>
    <property type="evidence" value="ECO:0007669"/>
    <property type="project" value="UniProtKB-ARBA"/>
</dbReference>
<dbReference type="Gene3D" id="3.10.490.20">
    <property type="match status" value="1"/>
</dbReference>
<keyword evidence="3" id="KW-0963">Cytoplasm</keyword>
<dbReference type="GO" id="GO:0000235">
    <property type="term" value="C:astral microtubule"/>
    <property type="evidence" value="ECO:0007669"/>
    <property type="project" value="UniProtKB-ARBA"/>
</dbReference>
<evidence type="ECO:0000259" key="13">
    <source>
        <dbReference type="SMART" id="SM00382"/>
    </source>
</evidence>
<dbReference type="InterPro" id="IPR013602">
    <property type="entry name" value="Dynein_heavy_linker"/>
</dbReference>
<keyword evidence="4" id="KW-0493">Microtubule</keyword>
<dbReference type="InterPro" id="IPR026983">
    <property type="entry name" value="DHC"/>
</dbReference>
<dbReference type="PANTHER" id="PTHR45703:SF36">
    <property type="entry name" value="DYNEIN HEAVY CHAIN, CYTOPLASMIC"/>
    <property type="match status" value="1"/>
</dbReference>
<dbReference type="InterPro" id="IPR054354">
    <property type="entry name" value="DYNC2H1-like_lid"/>
</dbReference>
<keyword evidence="8" id="KW-0243">Dynein</keyword>
<dbReference type="Pfam" id="PF12775">
    <property type="entry name" value="AAA_7"/>
    <property type="match status" value="1"/>
</dbReference>
<evidence type="ECO:0000256" key="1">
    <source>
        <dbReference type="ARBA" id="ARBA00004245"/>
    </source>
</evidence>
<evidence type="ECO:0000313" key="14">
    <source>
        <dbReference type="EMBL" id="PXF43614.1"/>
    </source>
</evidence>
<dbReference type="CDD" id="cd00009">
    <property type="entry name" value="AAA"/>
    <property type="match status" value="1"/>
</dbReference>
<dbReference type="Gene3D" id="1.20.140.100">
    <property type="entry name" value="Dynein heavy chain, N-terminal domain 2"/>
    <property type="match status" value="1"/>
</dbReference>
<dbReference type="EMBL" id="NBIV01000117">
    <property type="protein sequence ID" value="PXF43614.1"/>
    <property type="molecule type" value="Genomic_DNA"/>
</dbReference>
<feature type="coiled-coil region" evidence="12">
    <location>
        <begin position="3733"/>
        <end position="3760"/>
    </location>
</feature>
<dbReference type="Gene3D" id="3.40.50.300">
    <property type="entry name" value="P-loop containing nucleotide triphosphate hydrolases"/>
    <property type="match status" value="4"/>
</dbReference>
<dbReference type="InterPro" id="IPR041228">
    <property type="entry name" value="Dynein_C"/>
</dbReference>
<dbReference type="GO" id="GO:1902850">
    <property type="term" value="P:microtubule cytoskeleton organization involved in mitosis"/>
    <property type="evidence" value="ECO:0007669"/>
    <property type="project" value="UniProtKB-ARBA"/>
</dbReference>
<evidence type="ECO:0000256" key="12">
    <source>
        <dbReference type="SAM" id="Coils"/>
    </source>
</evidence>
<reference evidence="14 15" key="1">
    <citation type="journal article" date="2018" name="Mol. Biol. Evol.">
        <title>Analysis of the draft genome of the red seaweed Gracilariopsis chorda provides insights into genome size evolution in Rhodophyta.</title>
        <authorList>
            <person name="Lee J."/>
            <person name="Yang E.C."/>
            <person name="Graf L."/>
            <person name="Yang J.H."/>
            <person name="Qiu H."/>
            <person name="Zel Zion U."/>
            <person name="Chan C.X."/>
            <person name="Stephens T.G."/>
            <person name="Weber A.P.M."/>
            <person name="Boo G.H."/>
            <person name="Boo S.M."/>
            <person name="Kim K.M."/>
            <person name="Shin Y."/>
            <person name="Jung M."/>
            <person name="Lee S.J."/>
            <person name="Yim H.S."/>
            <person name="Lee J.H."/>
            <person name="Bhattacharya D."/>
            <person name="Yoon H.S."/>
        </authorList>
    </citation>
    <scope>NUCLEOTIDE SEQUENCE [LARGE SCALE GENOMIC DNA]</scope>
    <source>
        <strain evidence="14 15">SKKU-2015</strain>
        <tissue evidence="14">Whole body</tissue>
    </source>
</reference>
<evidence type="ECO:0000256" key="6">
    <source>
        <dbReference type="ARBA" id="ARBA00022741"/>
    </source>
</evidence>
<dbReference type="FunFam" id="3.40.50.300:FF:000996">
    <property type="entry name" value="Cytoplasmic dynein heavy chain"/>
    <property type="match status" value="1"/>
</dbReference>
<dbReference type="InterPro" id="IPR003593">
    <property type="entry name" value="AAA+_ATPase"/>
</dbReference>
<accession>A0A2V3ING4</accession>
<dbReference type="GO" id="GO:0005938">
    <property type="term" value="C:cell cortex"/>
    <property type="evidence" value="ECO:0007669"/>
    <property type="project" value="UniProtKB-ARBA"/>
</dbReference>
<evidence type="ECO:0000256" key="5">
    <source>
        <dbReference type="ARBA" id="ARBA00022737"/>
    </source>
</evidence>
<keyword evidence="15" id="KW-1185">Reference proteome</keyword>
<dbReference type="GO" id="GO:0030286">
    <property type="term" value="C:dynein complex"/>
    <property type="evidence" value="ECO:0007669"/>
    <property type="project" value="UniProtKB-KW"/>
</dbReference>
<evidence type="ECO:0000256" key="3">
    <source>
        <dbReference type="ARBA" id="ARBA00022490"/>
    </source>
</evidence>
<dbReference type="SUPFAM" id="SSF52540">
    <property type="entry name" value="P-loop containing nucleoside triphosphate hydrolases"/>
    <property type="match status" value="4"/>
</dbReference>
<keyword evidence="10" id="KW-0505">Motor protein</keyword>
<dbReference type="GO" id="GO:0008569">
    <property type="term" value="F:minus-end-directed microtubule motor activity"/>
    <property type="evidence" value="ECO:0007669"/>
    <property type="project" value="UniProtKB-ARBA"/>
</dbReference>
<proteinExistence type="predicted"/>
<dbReference type="Proteomes" id="UP000247409">
    <property type="component" value="Unassembled WGS sequence"/>
</dbReference>
<evidence type="ECO:0000256" key="8">
    <source>
        <dbReference type="ARBA" id="ARBA00023017"/>
    </source>
</evidence>
<dbReference type="InterPro" id="IPR035699">
    <property type="entry name" value="AAA_6"/>
</dbReference>
<dbReference type="InterPro" id="IPR042219">
    <property type="entry name" value="AAA_lid_11_sf"/>
</dbReference>
<organism evidence="14 15">
    <name type="scientific">Gracilariopsis chorda</name>
    <dbReference type="NCBI Taxonomy" id="448386"/>
    <lineage>
        <taxon>Eukaryota</taxon>
        <taxon>Rhodophyta</taxon>
        <taxon>Florideophyceae</taxon>
        <taxon>Rhodymeniophycidae</taxon>
        <taxon>Gracilariales</taxon>
        <taxon>Gracilariaceae</taxon>
        <taxon>Gracilariopsis</taxon>
    </lineage>
</organism>
<sequence>MDSSTAITTLSNLGFADSKQTVSNLEDGTTTLLKSSTGSIIALFRRGDKYDTLILGSNSDCPVPTLRAVLETAVLPLSDTYAAKVGVALPERDALRKRIREASVALDVIAKGRLFSVKPPEFPLHKEVKAFVEGGANSIDDVPDLFIDNHATLNQLQANVVTWSRSIDRIVQIAKEGPKSVLTIEEETVFWSSLDAALSSAQKALSSRAVKISLEILARKRRATAFLLEASSSIDGSRRKAAAVLTFLQGLPIISLRTAEDIQSLKKAVTTLMEHIAAKLRISSFSVERILSLIDAMASDVNRSLKRILEREDGLLTLPYEEFTNVFKACCDLFEAWSQGFDHCRKVAREAARKKGESMPPRRQSPLLRLHNHLTDIHDLRSDHQAIRTVLIDLASERKSPSRLVETLDQELTKLVDECKALNHFDLNSNGEMIWEEKRATYRSETARIEETLAENYSEIVKNAQSLGELAASLKGFECILGKQFMTIAVTEAVSSVINLGSKACKTLKERFRIMTERLDQDKVKRVVAVCSLVSESQLISRRISSLLAELQGVCGESNISILPEIKEFVVGVQRFAQIVNPSETILSWMKRVSVEDLRYPLFSASTDKGLVSVETSVSQETMNIFRVVRLVRDDHDLCSTISNKYFELARLCQSLFPVFTKIDEALECFNRVLWVLSQMEEVPFLRLYSIVEPEVQNASKLIEKGFQMKWNDSLRDLETYSSELLELCSSLCYGIQLLVESDQAMDKALKRFNTTRHRLTNGNMNDETKNFVSNGFHVFVGAKERLTNRFANLDFMNYLKSYWMPYIHESIMAFLENLRSAWLDALSTGDLMLPRAFVGISSSSSGARQISCSPAVFDLENLLYRSLGALYHAFVVALSTVEIFGLKEQRKLVCYILLVSHVRSSSYVPSDLKHRDPLSTIHVIRLQLCERLGQWNVYRSFLVFRGVSHVGSEPSLEELPPVLDLLTAHIEDVGRLHALPHSNASFSDHCIAMDCNALNNQIQNNLRKLLASISDQFARRAGGASQECYKDTSAALCVLKSASQTSGMENLLQLQRIKEMHLPRLRSTMNSLEVLERKFENISRRLKDNSFCKPKTTETWILSDSLRSHLEELSSVFEQRSQSILLNREALLKKYEEEINAYQSKLATLFEDFQTIRNDISGKEGFIESEVLVQDLEHQLSLLDNRGEELERIGKALGSSRLPERNSHAIVLDELRRVKDGIQRLSIIERSLRELSHKSFQDSDPVWIQEQLDGMQKEVEGISKATGARREANRLMEIIKKCRTANSFFTNLWSVKLSPPRERELLQRFFGQTYPEVSLGDTSLQLLWDINLSGHDAYLRGVLENAAGEAAICDFLNSIARVWTGRKCIFLSHFGIPVLQEIPDLLNDLDEHLQALETMRNSRHARLFDSERSMWERRLSECHESLELLVDVQSQWAHLRGLFGLDEKSDFVSRGLRVELREEFNIFSNVHARFMGVGKDLESAPGLLEGLEKVQGLQDMVAELKGVVRGLSKFLETQRSLFPRFFFLSDNDLLQVLSVSAGNLDSLSPHIGKLFPGLSCIICERKGTVTEISAVESKEGEVVALTDPVCVSERDSLTEWLTRVQDSIKESLKHLLTEGLQIFRLWYSEVSKAPFAAFIEQCLRIPAQMCLLASKAVFVETVEKGMRKQDTGRIYHQLTNDLSDLLSHLSEYRAITEASRKSEILRDQLVKELVYQRDLLRKLEKRDINNALVHVWDHEVRYYLSYRPGCNEVTNIHIRCASSEFVYGWEYLGMGDTLVHTNVTSRCFLTLSEALRKGYGGSPFGPAGTGKTETVKALGRMHGRFVAVFNCDESFDSVSVGRILAGVCRVGCWVCFDEFNRLSANILSSTSGQLASLQQAIRKGVNEIQNFYGGAIPIVIQAGVGIFVTMNPSYTGRRELPANLKSLFRPCSMSKPDSVSIAEVLLLINGFKTSTALSRKLTSMFESLGYVLGSQPHYDFGLRSLKSCVVACGNLIRTKVLGRNERLNSEFEENIIVQGVSEVLKPKLDMSDVADYEAIVSLTFTSATCLTPRLPEDIESNLLEAITELKLVQDSVMMEKTRQLYCLMQHQVGVMLVGPTGSGKSTAWRILYEGIKRYEFSRDSACYQENRKTRRSSVTIIDAKLLSMRQLYGYLDPLTREWTDGVFTKALRNISECTEDNLTCTFPLHWIIFDGDVDPDWVENLNSVLDDNRILTLPTGEQVPLLSNTRILFETHTLRHANPSTVSRCGMVCFGGHHGLEEVFCNSVLQIVNEYCRDDDLPSCLPSLGSSIVRLARNALQRFAYVMSAPLESLLCSYTVLLASSLRSFSMRYRRGVMEDCNANRTTSDLNISKHIILRIMLMTVVKAIGSGVCQADRRRMTEDLIESVANVDEILRSLSGVVIPSDFSNVNITADGHFVEHRELIPTQSQSLSENDIGSPDFVVPTSTTIRLESLLQDFLNNGTPQYSSISPLLLCGPPGCGKSMLLTTTLRKVPNTSIASLSFSSETKPESLLAALRGSTVISKRPNGSFVLHPKSAGCRVVLFCDEVNLEKPDAFETQNSICLLRSLAEHGGFWEGTPPRWVVVENIQIVAACNPEDNAGRYKLPERFLRHCTVISVEQPTFEDLNIIYGTFVESLLCRYHQQLRSKHADLTTAMVEYFKCNKEEFCSDRIGPVKPHYIYSPRELSRWIRGMTQILLSEHSEFKESFVSLDVPAETAWKNVTEAFIYEARRLFCDRLVTETERKFADSSLREIAMKYLDASGTNMSDVLFTSWTSEQPLCGARRVFKRIDNISGFRTLVYQRLRVFAEEEGLGGSWMSGNSTNKSDEWRAMIDQFAVTDDVLTHLTRIERVLCNPMGHAVLIGAPGTGKKTLSRFAAWMLSIEVHQVRSHSTYTEQDFAADLRLLLKKAALRNCHLLMIFDESHAMESGFLELMNSLLACGEVPGLFSGDERTSLLNDLRQATAGSSSVTSSEQSLYNEFVRRVRNNLHIIFTISAEIIGSEESESKRIWNMPGEDVSKRSPALYNRCTVDWIGDWARPTLEAVAELKIEVSHGHERGQIIRGAVSIHEISKKMYRELRSVAIVTPRHFLEFIEQLNRIALEKGNEIQAGVGRHTEGLRRLRYAGTAVDTLKDSLSQKAARLQVKEKDASEMLVRMAEEQRLAEKSKVDAEQLSLAASEASGAVQDREAEVSAKLAGVQPKVEAAREAVGSIRKEYLDELRAMPNPPPAVRVALEGVTMVLDASRRKVESQYSWGHIRAQMRSSEFISNIVNFNVDTISEGVRSKVEKKILQNPDFDVIRISYASKAAGPLAEWTLAVLDYAEVKESVEPLEAEVLELQNEQAELLEKQELAAEEVEIYQQRIDECKMEYAKLVADAENVRREIQDSKGNLTRAEEMLDSLADEWDRWVKELNHLNASAVTIWGNAMLGAAFVAYAGALDHRNRQLLMTEWKRILRKETMPLDERIEVAQYLTSAEERGLWSSLGLATDNTSLENFAILKRAARFPLIVDPTRRSGKLLGRVLCTSFSENDGYGSRSFDSSHAHLNISETTFASTGKKSYMRTLESAMRFGTSLLVDEAEKFDRAVTPLLGQESSYSSSAEYVQTLSSSSRKKEAHKSRKSVCQRVVRLGDKDVFLNSSFRLYLSTANLKSVPRCAVTRSNVVSFELSSAALQNSCVSRAVEILAPELGEKKRSSLAAEVKYQQRKRVLEDMLLSTVNKVDDIGAELLRGSLLDDLSNLKNEVRQIERRRREEDQASRAISHKEHMFAPLGTTSVKIYEVLRSLVDVFALYRFTSSYFLQVFENAMLGCRGIIKRQSDEEHVSECERVLQDMVYARTAASLFPGDRVPFAATLSLLISDQGIASNSQGRMQSLREAWQLCLNSSYVSKLQSSGQGKKTFEKLPSAFQKVLEERHINSDEGELDPMKIGMQVLYRIVYEPLRTYDSIGDLACTLPGGKELIHGEHAGPESAFKHILDDFLDEQKLPPSSMFQPLLLCSRGENSDPALFVSEMASRSQIYLVSLAMGSSDTEQEVVNLMSHASRRALAGTRMLVLLKNMHLASKATINKVHALLGSTGKLPFLLVMVAEVPFSSPPPSVLNMASISNFFSFEAPRSFLSSITRALECLESMRDPKTSEEMEDQLMKAGMQILLSWLHACLTERSRNSPIGFSKAYDFSESDLVAGWELTSKVSSELHFHVAISNLAHLLKTTVYGCRMETPTDQEILDALVDDILSLERIRSISTGNISVFSETDDSEAMQIPIERAQRESFFQSLPLEVNPQWYYMPSATTRERRVSEGRCAVEKVLQMSRDAFQPDPGVASFNTPVLEEAHSNVEAILRQAIRLPNVWFEEPTDFASKSPLRRFWNTEKATLSGAIEAIKGAATDLLHPEKVSPKRMVVLSVFKEELSIICSTASQKVPYLWTDACSLFGKRIAAPAVFSRILRCVDNLPDGNRQKSIDLSSVLRPRAFLAALRFERALERDVPAHILQPYVTVDEQASEGACLLTGLRLTGACWNASKNRFVLNDEFSDNLGTVKLSWREVEDIDEDRHTIDLPLYATLRSASLIETVHIQIESKASHRLWRLRGVSFSVNR</sequence>
<dbReference type="GO" id="GO:0045505">
    <property type="term" value="F:dynein intermediate chain binding"/>
    <property type="evidence" value="ECO:0007669"/>
    <property type="project" value="InterPro"/>
</dbReference>
<comment type="caution">
    <text evidence="14">The sequence shown here is derived from an EMBL/GenBank/DDBJ whole genome shotgun (WGS) entry which is preliminary data.</text>
</comment>
<keyword evidence="6" id="KW-0547">Nucleotide-binding</keyword>
<dbReference type="Gene3D" id="1.20.920.30">
    <property type="match status" value="1"/>
</dbReference>
<dbReference type="InterPro" id="IPR043160">
    <property type="entry name" value="Dynein_C_barrel"/>
</dbReference>
<evidence type="ECO:0000256" key="9">
    <source>
        <dbReference type="ARBA" id="ARBA00023054"/>
    </source>
</evidence>
<keyword evidence="9 12" id="KW-0175">Coiled coil</keyword>